<proteinExistence type="predicted"/>
<dbReference type="RefSeq" id="WP_071900585.1">
    <property type="nucleotide sequence ID" value="NZ_MPIN01000006.1"/>
</dbReference>
<comment type="caution">
    <text evidence="2">The sequence shown here is derived from an EMBL/GenBank/DDBJ whole genome shotgun (WGS) entry which is preliminary data.</text>
</comment>
<dbReference type="Proteomes" id="UP000182229">
    <property type="component" value="Unassembled WGS sequence"/>
</dbReference>
<reference evidence="2 3" key="2">
    <citation type="submission" date="2016-12" db="EMBL/GenBank/DDBJ databases">
        <title>Draft Genome Sequence of Cystobacter ferrugineus Strain Cbfe23.</title>
        <authorList>
            <person name="Akbar S."/>
            <person name="Dowd S.E."/>
            <person name="Stevens D.C."/>
        </authorList>
    </citation>
    <scope>NUCLEOTIDE SEQUENCE [LARGE SCALE GENOMIC DNA]</scope>
    <source>
        <strain evidence="2 3">Cbfe23</strain>
    </source>
</reference>
<dbReference type="AlphaFoldDB" id="A0A1L9B750"/>
<dbReference type="OrthoDB" id="5518495at2"/>
<evidence type="ECO:0000313" key="3">
    <source>
        <dbReference type="Proteomes" id="UP000182229"/>
    </source>
</evidence>
<evidence type="ECO:0000256" key="1">
    <source>
        <dbReference type="SAM" id="MobiDB-lite"/>
    </source>
</evidence>
<gene>
    <name evidence="2" type="ORF">BON30_23215</name>
</gene>
<name>A0A1L9B750_9BACT</name>
<dbReference type="EMBL" id="MPIN01000006">
    <property type="protein sequence ID" value="OJH38077.1"/>
    <property type="molecule type" value="Genomic_DNA"/>
</dbReference>
<accession>A0A1L9B750</accession>
<evidence type="ECO:0000313" key="2">
    <source>
        <dbReference type="EMBL" id="OJH38077.1"/>
    </source>
</evidence>
<keyword evidence="3" id="KW-1185">Reference proteome</keyword>
<reference evidence="3" key="1">
    <citation type="submission" date="2016-11" db="EMBL/GenBank/DDBJ databases">
        <authorList>
            <person name="Shukria A."/>
            <person name="Stevens D.C."/>
        </authorList>
    </citation>
    <scope>NUCLEOTIDE SEQUENCE [LARGE SCALE GENOMIC DNA]</scope>
    <source>
        <strain evidence="3">Cbfe23</strain>
    </source>
</reference>
<feature type="region of interest" description="Disordered" evidence="1">
    <location>
        <begin position="60"/>
        <end position="89"/>
    </location>
</feature>
<organism evidence="2 3">
    <name type="scientific">Cystobacter ferrugineus</name>
    <dbReference type="NCBI Taxonomy" id="83449"/>
    <lineage>
        <taxon>Bacteria</taxon>
        <taxon>Pseudomonadati</taxon>
        <taxon>Myxococcota</taxon>
        <taxon>Myxococcia</taxon>
        <taxon>Myxococcales</taxon>
        <taxon>Cystobacterineae</taxon>
        <taxon>Archangiaceae</taxon>
        <taxon>Cystobacter</taxon>
    </lineage>
</organism>
<sequence>MTGEELLQRKLKWEKTQDAFHPMRTEVDGQELRIRVGDFPEESLYTLLAGDKELAQFDDWPKTWQRPPSDKSAGFYGKSKTAKTTGHDK</sequence>
<dbReference type="STRING" id="83449.BON30_23215"/>
<protein>
    <submittedName>
        <fullName evidence="2">Uncharacterized protein</fullName>
    </submittedName>
</protein>